<dbReference type="RefSeq" id="WP_150739790.1">
    <property type="nucleotide sequence ID" value="NZ_CABPSP010000013.1"/>
</dbReference>
<proteinExistence type="predicted"/>
<dbReference type="EMBL" id="CABPSP010000013">
    <property type="protein sequence ID" value="VVE71583.1"/>
    <property type="molecule type" value="Genomic_DNA"/>
</dbReference>
<gene>
    <name evidence="1" type="ORF">PAN31117_04103</name>
</gene>
<reference evidence="1 2" key="1">
    <citation type="submission" date="2019-08" db="EMBL/GenBank/DDBJ databases">
        <authorList>
            <person name="Peeters C."/>
        </authorList>
    </citation>
    <scope>NUCLEOTIDE SEQUENCE [LARGE SCALE GENOMIC DNA]</scope>
    <source>
        <strain evidence="1 2">LMG 31117</strain>
    </source>
</reference>
<accession>A0A5E5AGG9</accession>
<dbReference type="OrthoDB" id="9114548at2"/>
<name>A0A5E5AGG9_9BURK</name>
<evidence type="ECO:0000313" key="1">
    <source>
        <dbReference type="EMBL" id="VVE71583.1"/>
    </source>
</evidence>
<protein>
    <submittedName>
        <fullName evidence="1">Uncharacterized protein</fullName>
    </submittedName>
</protein>
<evidence type="ECO:0000313" key="2">
    <source>
        <dbReference type="Proteomes" id="UP000383122"/>
    </source>
</evidence>
<organism evidence="1 2">
    <name type="scientific">Pandoraea anapnoica</name>
    <dbReference type="NCBI Taxonomy" id="2508301"/>
    <lineage>
        <taxon>Bacteria</taxon>
        <taxon>Pseudomonadati</taxon>
        <taxon>Pseudomonadota</taxon>
        <taxon>Betaproteobacteria</taxon>
        <taxon>Burkholderiales</taxon>
        <taxon>Burkholderiaceae</taxon>
        <taxon>Pandoraea</taxon>
    </lineage>
</organism>
<dbReference type="Proteomes" id="UP000383122">
    <property type="component" value="Unassembled WGS sequence"/>
</dbReference>
<keyword evidence="2" id="KW-1185">Reference proteome</keyword>
<dbReference type="AlphaFoldDB" id="A0A5E5AGG9"/>
<sequence>MASIVHVQFEDGTEQKIVRVFGNPQEIESYPNQGAIPSDDPRYSLYFEESLPKSVQAWFIRPGY</sequence>